<feature type="domain" description="Fungal lipase-type" evidence="6">
    <location>
        <begin position="126"/>
        <end position="284"/>
    </location>
</feature>
<evidence type="ECO:0000313" key="8">
    <source>
        <dbReference type="Proteomes" id="UP001174677"/>
    </source>
</evidence>
<dbReference type="Gene3D" id="3.40.50.1820">
    <property type="entry name" value="alpha/beta hydrolase"/>
    <property type="match status" value="1"/>
</dbReference>
<keyword evidence="8" id="KW-1185">Reference proteome</keyword>
<evidence type="ECO:0000256" key="5">
    <source>
        <dbReference type="RuleBase" id="RU367093"/>
    </source>
</evidence>
<dbReference type="SUPFAM" id="SSF53474">
    <property type="entry name" value="alpha/beta-Hydrolases"/>
    <property type="match status" value="1"/>
</dbReference>
<dbReference type="Pfam" id="PF01764">
    <property type="entry name" value="Lipase_3"/>
    <property type="match status" value="1"/>
</dbReference>
<comment type="function">
    <text evidence="5">Acylhydrolase that catalyzes the hydrolysis of phospholipids at the sn-1 position.</text>
</comment>
<dbReference type="InterPro" id="IPR033556">
    <property type="entry name" value="PLA"/>
</dbReference>
<keyword evidence="3 5" id="KW-0442">Lipid degradation</keyword>
<evidence type="ECO:0000256" key="1">
    <source>
        <dbReference type="ARBA" id="ARBA00010701"/>
    </source>
</evidence>
<evidence type="ECO:0000256" key="4">
    <source>
        <dbReference type="ARBA" id="ARBA00023098"/>
    </source>
</evidence>
<keyword evidence="2 5" id="KW-0378">Hydrolase</keyword>
<dbReference type="PANTHER" id="PTHR31828:SF20">
    <property type="entry name" value="PHOSPHOLIPASE A1"/>
    <property type="match status" value="1"/>
</dbReference>
<name>A0ABQ9K9Y4_HEVBR</name>
<dbReference type="InterPro" id="IPR002921">
    <property type="entry name" value="Fungal_lipase-type"/>
</dbReference>
<dbReference type="InterPro" id="IPR029058">
    <property type="entry name" value="AB_hydrolase_fold"/>
</dbReference>
<dbReference type="PANTHER" id="PTHR31828">
    <property type="entry name" value="PHOSPHOLIPASE A1-IIGAMMA"/>
    <property type="match status" value="1"/>
</dbReference>
<protein>
    <recommendedName>
        <fullName evidence="5">Phospholipase A1</fullName>
        <ecNumber evidence="5">3.1.1.-</ecNumber>
    </recommendedName>
</protein>
<comment type="similarity">
    <text evidence="1 5">Belongs to the AB hydrolase superfamily. Lipase family.</text>
</comment>
<sequence>MANDIAANWKLLSGEKNWEGLLNPIHDNLRRYLIQYGQLTGSVGDAFNDVKVSDAYALCLYPPDVYFTRAGIQLGNPFKYQVTDYFYGRSEIHCGEWTPPKQSAYFGFVAVATDAGKLVLGRRDIVVCWRGTVLNIEWFKDFDATLISASDIFPNTKAKVHHGFHGIYTNKDSESAYNKTSAREQVLAAVRRLVDKYAELNEEVSITVTGHSLGAALATLNAMDIAANGYNKPSGSETVYPVTAFVYASPRVGDKAFLEVFSGLSDFHLLRLKNNEDIVPDLPASVPILFPYEDVGVELYIDTTKSPSIKHESIGAAHDLNLYLHGVAGYQGKDTDFNLVITDLDIALVNKYNDLLTDDRKVPPKWWSNVLNKGMIQIDIGFWKLNDYIPDPPSDDASENGTN</sequence>
<comment type="caution">
    <text evidence="7">The sequence shown here is derived from an EMBL/GenBank/DDBJ whole genome shotgun (WGS) entry which is preliminary data.</text>
</comment>
<gene>
    <name evidence="7" type="ORF">P3X46_034269</name>
</gene>
<organism evidence="7 8">
    <name type="scientific">Hevea brasiliensis</name>
    <name type="common">Para rubber tree</name>
    <name type="synonym">Siphonia brasiliensis</name>
    <dbReference type="NCBI Taxonomy" id="3981"/>
    <lineage>
        <taxon>Eukaryota</taxon>
        <taxon>Viridiplantae</taxon>
        <taxon>Streptophyta</taxon>
        <taxon>Embryophyta</taxon>
        <taxon>Tracheophyta</taxon>
        <taxon>Spermatophyta</taxon>
        <taxon>Magnoliopsida</taxon>
        <taxon>eudicotyledons</taxon>
        <taxon>Gunneridae</taxon>
        <taxon>Pentapetalae</taxon>
        <taxon>rosids</taxon>
        <taxon>fabids</taxon>
        <taxon>Malpighiales</taxon>
        <taxon>Euphorbiaceae</taxon>
        <taxon>Crotonoideae</taxon>
        <taxon>Micrandreae</taxon>
        <taxon>Hevea</taxon>
    </lineage>
</organism>
<evidence type="ECO:0000256" key="3">
    <source>
        <dbReference type="ARBA" id="ARBA00022963"/>
    </source>
</evidence>
<keyword evidence="4 5" id="KW-0443">Lipid metabolism</keyword>
<evidence type="ECO:0000313" key="7">
    <source>
        <dbReference type="EMBL" id="KAJ9128971.1"/>
    </source>
</evidence>
<dbReference type="EC" id="3.1.1.-" evidence="5"/>
<proteinExistence type="inferred from homology"/>
<accession>A0ABQ9K9Y4</accession>
<evidence type="ECO:0000259" key="6">
    <source>
        <dbReference type="Pfam" id="PF01764"/>
    </source>
</evidence>
<dbReference type="EMBL" id="JARPOI010000315">
    <property type="protein sequence ID" value="KAJ9128971.1"/>
    <property type="molecule type" value="Genomic_DNA"/>
</dbReference>
<dbReference type="CDD" id="cd00519">
    <property type="entry name" value="Lipase_3"/>
    <property type="match status" value="1"/>
</dbReference>
<dbReference type="Proteomes" id="UP001174677">
    <property type="component" value="Unassembled WGS sequence"/>
</dbReference>
<evidence type="ECO:0000256" key="2">
    <source>
        <dbReference type="ARBA" id="ARBA00022801"/>
    </source>
</evidence>
<reference evidence="7 8" key="1">
    <citation type="journal article" date="2023" name="Plant Biotechnol. J.">
        <title>Chromosome-level wild Hevea brasiliensis genome provides new tools for genomic-assisted breeding and valuable loci to elevate rubber yield.</title>
        <authorList>
            <person name="Cheng H."/>
            <person name="Song X."/>
            <person name="Hu Y."/>
            <person name="Wu T."/>
            <person name="Yang Q."/>
            <person name="An Z."/>
            <person name="Feng S."/>
            <person name="Deng Z."/>
            <person name="Wu W."/>
            <person name="Zeng X."/>
            <person name="Tu M."/>
            <person name="Wang X."/>
            <person name="Huang H."/>
        </authorList>
    </citation>
    <scope>NUCLEOTIDE SEQUENCE [LARGE SCALE GENOMIC DNA]</scope>
    <source>
        <strain evidence="7">MT/VB/25A 57/8</strain>
    </source>
</reference>